<feature type="transmembrane region" description="Helical" evidence="11">
    <location>
        <begin position="27"/>
        <end position="46"/>
    </location>
</feature>
<name>A0A2L1GMC6_9BACT</name>
<keyword evidence="6 11" id="KW-0812">Transmembrane</keyword>
<evidence type="ECO:0000256" key="3">
    <source>
        <dbReference type="ARBA" id="ARBA00014962"/>
    </source>
</evidence>
<evidence type="ECO:0000256" key="8">
    <source>
        <dbReference type="ARBA" id="ARBA00022989"/>
    </source>
</evidence>
<gene>
    <name evidence="12" type="ORF">CAY53_04325</name>
</gene>
<evidence type="ECO:0000256" key="1">
    <source>
        <dbReference type="ARBA" id="ARBA00004162"/>
    </source>
</evidence>
<keyword evidence="13" id="KW-1185">Reference proteome</keyword>
<reference evidence="12" key="2">
    <citation type="journal article" date="2018" name="MBio">
        <title>Insights into the evolution of host association through the isolation and characterization of a novel human periodontal pathobiont, Desulfobulbus oralis.</title>
        <authorList>
            <person name="Cross K.L."/>
            <person name="Chirania P."/>
            <person name="Xiong W."/>
            <person name="Beall C.J."/>
            <person name="Elkins J.G."/>
            <person name="Giannone R.J."/>
            <person name="Griffen A.L."/>
            <person name="Guss A.M."/>
            <person name="Hettich R.L."/>
            <person name="Joshi S.S."/>
            <person name="Mokrzan E.M."/>
            <person name="Martin R.K."/>
            <person name="Zhulin I.B."/>
            <person name="Leys E.J."/>
            <person name="Podar M."/>
        </authorList>
    </citation>
    <scope>NUCLEOTIDE SEQUENCE [LARGE SCALE GENOMIC DNA]</scope>
    <source>
        <strain evidence="12">ORNL</strain>
    </source>
</reference>
<organism evidence="12 13">
    <name type="scientific">Desulfobulbus oralis</name>
    <dbReference type="NCBI Taxonomy" id="1986146"/>
    <lineage>
        <taxon>Bacteria</taxon>
        <taxon>Pseudomonadati</taxon>
        <taxon>Thermodesulfobacteriota</taxon>
        <taxon>Desulfobulbia</taxon>
        <taxon>Desulfobulbales</taxon>
        <taxon>Desulfobulbaceae</taxon>
        <taxon>Desulfobulbus</taxon>
    </lineage>
</organism>
<evidence type="ECO:0000256" key="7">
    <source>
        <dbReference type="ARBA" id="ARBA00022927"/>
    </source>
</evidence>
<dbReference type="EMBL" id="CP021255">
    <property type="protein sequence ID" value="AVD70804.1"/>
    <property type="molecule type" value="Genomic_DNA"/>
</dbReference>
<keyword evidence="4" id="KW-0813">Transport</keyword>
<dbReference type="KEGG" id="deo:CAY53_04325"/>
<accession>A0A2L1GMC6</accession>
<sequence length="123" mass="12812">MEDFMSGIAFAAGGAAGSAPAAGGVAMLGQFLPIILIFAVFYFLLIRPQQKKAKEHQAYLANLKRGDKVITSGGIYGQITGLTESAVTLEVAENVRIKVSRSSILGSALEAEKAAAAPEEKKG</sequence>
<dbReference type="NCBIfam" id="TIGR00739">
    <property type="entry name" value="yajC"/>
    <property type="match status" value="1"/>
</dbReference>
<dbReference type="Proteomes" id="UP000239867">
    <property type="component" value="Chromosome"/>
</dbReference>
<evidence type="ECO:0000313" key="13">
    <source>
        <dbReference type="Proteomes" id="UP000239867"/>
    </source>
</evidence>
<evidence type="ECO:0000256" key="2">
    <source>
        <dbReference type="ARBA" id="ARBA00006742"/>
    </source>
</evidence>
<keyword evidence="7" id="KW-0653">Protein transport</keyword>
<keyword evidence="10 11" id="KW-0472">Membrane</keyword>
<dbReference type="InterPro" id="IPR003849">
    <property type="entry name" value="Preprotein_translocase_YajC"/>
</dbReference>
<evidence type="ECO:0000313" key="12">
    <source>
        <dbReference type="EMBL" id="AVD70804.1"/>
    </source>
</evidence>
<evidence type="ECO:0000256" key="6">
    <source>
        <dbReference type="ARBA" id="ARBA00022692"/>
    </source>
</evidence>
<dbReference type="PANTHER" id="PTHR33909">
    <property type="entry name" value="SEC TRANSLOCON ACCESSORY COMPLEX SUBUNIT YAJC"/>
    <property type="match status" value="1"/>
</dbReference>
<dbReference type="OrthoDB" id="9811406at2"/>
<evidence type="ECO:0000256" key="5">
    <source>
        <dbReference type="ARBA" id="ARBA00022475"/>
    </source>
</evidence>
<proteinExistence type="inferred from homology"/>
<dbReference type="SMART" id="SM01323">
    <property type="entry name" value="YajC"/>
    <property type="match status" value="1"/>
</dbReference>
<keyword evidence="8 11" id="KW-1133">Transmembrane helix</keyword>
<comment type="subcellular location">
    <subcellularLocation>
        <location evidence="1">Cell membrane</location>
        <topology evidence="1">Single-pass membrane protein</topology>
    </subcellularLocation>
</comment>
<protein>
    <recommendedName>
        <fullName evidence="3">Sec translocon accessory complex subunit YajC</fullName>
    </recommendedName>
</protein>
<dbReference type="GO" id="GO:0005886">
    <property type="term" value="C:plasma membrane"/>
    <property type="evidence" value="ECO:0007669"/>
    <property type="project" value="UniProtKB-SubCell"/>
</dbReference>
<dbReference type="PRINTS" id="PR01853">
    <property type="entry name" value="YAJCTRNLCASE"/>
</dbReference>
<comment type="similarity">
    <text evidence="2">Belongs to the YajC family.</text>
</comment>
<evidence type="ECO:0000256" key="9">
    <source>
        <dbReference type="ARBA" id="ARBA00023010"/>
    </source>
</evidence>
<keyword evidence="9" id="KW-0811">Translocation</keyword>
<evidence type="ECO:0000256" key="11">
    <source>
        <dbReference type="SAM" id="Phobius"/>
    </source>
</evidence>
<evidence type="ECO:0000256" key="10">
    <source>
        <dbReference type="ARBA" id="ARBA00023136"/>
    </source>
</evidence>
<evidence type="ECO:0000256" key="4">
    <source>
        <dbReference type="ARBA" id="ARBA00022448"/>
    </source>
</evidence>
<keyword evidence="5" id="KW-1003">Cell membrane</keyword>
<dbReference type="GO" id="GO:0015031">
    <property type="term" value="P:protein transport"/>
    <property type="evidence" value="ECO:0007669"/>
    <property type="project" value="UniProtKB-KW"/>
</dbReference>
<dbReference type="Pfam" id="PF02699">
    <property type="entry name" value="YajC"/>
    <property type="match status" value="1"/>
</dbReference>
<dbReference type="PANTHER" id="PTHR33909:SF1">
    <property type="entry name" value="SEC TRANSLOCON ACCESSORY COMPLEX SUBUNIT YAJC"/>
    <property type="match status" value="1"/>
</dbReference>
<dbReference type="AlphaFoldDB" id="A0A2L1GMC6"/>
<reference evidence="12" key="1">
    <citation type="submission" date="2017-05" db="EMBL/GenBank/DDBJ databases">
        <authorList>
            <person name="Song R."/>
            <person name="Chenine A.L."/>
            <person name="Ruprecht R.M."/>
        </authorList>
    </citation>
    <scope>NUCLEOTIDE SEQUENCE</scope>
    <source>
        <strain evidence="12">ORNL</strain>
    </source>
</reference>